<feature type="domain" description="Piezo THU9 and anchor" evidence="16">
    <location>
        <begin position="1805"/>
        <end position="2041"/>
    </location>
</feature>
<feature type="transmembrane region" description="Helical" evidence="11">
    <location>
        <begin position="799"/>
        <end position="821"/>
    </location>
</feature>
<evidence type="ECO:0000256" key="3">
    <source>
        <dbReference type="ARBA" id="ARBA00022448"/>
    </source>
</evidence>
<reference evidence="17" key="2">
    <citation type="submission" date="2023-03" db="EMBL/GenBank/DDBJ databases">
        <authorList>
            <person name="Inwood S.N."/>
            <person name="Skelly J.G."/>
            <person name="Guhlin J."/>
            <person name="Harrop T.W.R."/>
            <person name="Goldson S.G."/>
            <person name="Dearden P.K."/>
        </authorList>
    </citation>
    <scope>NUCLEOTIDE SEQUENCE</scope>
    <source>
        <strain evidence="17">Irish</strain>
        <tissue evidence="17">Whole body</tissue>
    </source>
</reference>
<keyword evidence="7" id="KW-0406">Ion transport</keyword>
<keyword evidence="6 11" id="KW-1133">Transmembrane helix</keyword>
<dbReference type="Pfam" id="PF24874">
    <property type="entry name" value="Piezo_THU9_anchor"/>
    <property type="match status" value="1"/>
</dbReference>
<dbReference type="InterPro" id="IPR031805">
    <property type="entry name" value="Piezo_TM25-28"/>
</dbReference>
<proteinExistence type="inferred from homology"/>
<feature type="compositionally biased region" description="Basic and acidic residues" evidence="10">
    <location>
        <begin position="1716"/>
        <end position="1734"/>
    </location>
</feature>
<evidence type="ECO:0000256" key="1">
    <source>
        <dbReference type="ARBA" id="ARBA00004651"/>
    </source>
</evidence>
<evidence type="ECO:0000313" key="17">
    <source>
        <dbReference type="EMBL" id="KAK0159422.1"/>
    </source>
</evidence>
<evidence type="ECO:0000259" key="13">
    <source>
        <dbReference type="Pfam" id="PF15917"/>
    </source>
</evidence>
<feature type="transmembrane region" description="Helical" evidence="11">
    <location>
        <begin position="1879"/>
        <end position="1898"/>
    </location>
</feature>
<dbReference type="InterPro" id="IPR056768">
    <property type="entry name" value="THU_Piezo"/>
</dbReference>
<feature type="transmembrane region" description="Helical" evidence="11">
    <location>
        <begin position="177"/>
        <end position="196"/>
    </location>
</feature>
<feature type="region of interest" description="Disordered" evidence="10">
    <location>
        <begin position="1513"/>
        <end position="1532"/>
    </location>
</feature>
<dbReference type="InterPro" id="IPR018247">
    <property type="entry name" value="EF_Hand_1_Ca_BS"/>
</dbReference>
<feature type="transmembrane region" description="Helical" evidence="11">
    <location>
        <begin position="396"/>
        <end position="416"/>
    </location>
</feature>
<feature type="domain" description="Piezo transmembrane helical unit" evidence="14">
    <location>
        <begin position="1555"/>
        <end position="1673"/>
    </location>
</feature>
<feature type="region of interest" description="Disordered" evidence="10">
    <location>
        <begin position="1368"/>
        <end position="1432"/>
    </location>
</feature>
<feature type="transmembrane region" description="Helical" evidence="11">
    <location>
        <begin position="928"/>
        <end position="949"/>
    </location>
</feature>
<feature type="region of interest" description="Disordered" evidence="10">
    <location>
        <begin position="1710"/>
        <end position="1759"/>
    </location>
</feature>
<dbReference type="EMBL" id="JAQQBS010001424">
    <property type="protein sequence ID" value="KAK0159422.1"/>
    <property type="molecule type" value="Genomic_DNA"/>
</dbReference>
<feature type="compositionally biased region" description="Acidic residues" evidence="10">
    <location>
        <begin position="2396"/>
        <end position="2414"/>
    </location>
</feature>
<feature type="transmembrane region" description="Helical" evidence="11">
    <location>
        <begin position="473"/>
        <end position="492"/>
    </location>
</feature>
<keyword evidence="18" id="KW-1185">Reference proteome</keyword>
<dbReference type="InterPro" id="IPR056770">
    <property type="entry name" value="Piezo_THU9_anchor"/>
</dbReference>
<feature type="region of interest" description="Disordered" evidence="10">
    <location>
        <begin position="2390"/>
        <end position="2422"/>
    </location>
</feature>
<feature type="transmembrane region" description="Helical" evidence="11">
    <location>
        <begin position="118"/>
        <end position="139"/>
    </location>
</feature>
<feature type="transmembrane region" description="Helical" evidence="11">
    <location>
        <begin position="978"/>
        <end position="999"/>
    </location>
</feature>
<organism evidence="17 18">
    <name type="scientific">Microctonus aethiopoides</name>
    <dbReference type="NCBI Taxonomy" id="144406"/>
    <lineage>
        <taxon>Eukaryota</taxon>
        <taxon>Metazoa</taxon>
        <taxon>Ecdysozoa</taxon>
        <taxon>Arthropoda</taxon>
        <taxon>Hexapoda</taxon>
        <taxon>Insecta</taxon>
        <taxon>Pterygota</taxon>
        <taxon>Neoptera</taxon>
        <taxon>Endopterygota</taxon>
        <taxon>Hymenoptera</taxon>
        <taxon>Apocrita</taxon>
        <taxon>Ichneumonoidea</taxon>
        <taxon>Braconidae</taxon>
        <taxon>Euphorinae</taxon>
        <taxon>Microctonus</taxon>
    </lineage>
</organism>
<feature type="domain" description="Piezo TM1-24" evidence="15">
    <location>
        <begin position="26"/>
        <end position="679"/>
    </location>
</feature>
<feature type="transmembrane region" description="Helical" evidence="11">
    <location>
        <begin position="1848"/>
        <end position="1867"/>
    </location>
</feature>
<evidence type="ECO:0000259" key="14">
    <source>
        <dbReference type="Pfam" id="PF23188"/>
    </source>
</evidence>
<keyword evidence="8 11" id="KW-0472">Membrane</keyword>
<feature type="transmembrane region" description="Helical" evidence="11">
    <location>
        <begin position="547"/>
        <end position="566"/>
    </location>
</feature>
<dbReference type="Pfam" id="PF12166">
    <property type="entry name" value="Piezo_cap"/>
    <property type="match status" value="1"/>
</dbReference>
<feature type="transmembrane region" description="Helical" evidence="11">
    <location>
        <begin position="600"/>
        <end position="620"/>
    </location>
</feature>
<feature type="transmembrane region" description="Helical" evidence="11">
    <location>
        <begin position="1573"/>
        <end position="1592"/>
    </location>
</feature>
<feature type="compositionally biased region" description="Basic and acidic residues" evidence="10">
    <location>
        <begin position="1400"/>
        <end position="1416"/>
    </location>
</feature>
<sequence>MGQYWLNVAILRIVIPATFVICVIWRPTGMSLIYLLLMMISPFVPIPTHETMKKSTGLYLKTCIALCCLTALCQSAFQAMIFASPKMYKIFSENCAFLEELFRHIGLVRMDDADVFDVFYWLLPEIISLPVIITMYYLCRRSTPRQIQNDPENLSMQNRRRFPIKYLDEANEKIINFLGRIGTYIVLATLCLAACLTPSIEAAFYFLIFLGSATWWACDRELEKGFAIICRIVMIFTTVHLIVFGAYQNQWPQEYIPRNSTWARYFALEAYHSTNCSSPRKIILAQGETEWKGYTYVLWLFWLYYILALQSRFLFRKPLMRFGSGRSGLLQDSTGSVIVQDGNHDEGIQLQSVSEGVSEPNPGPIEHIIMAVYAILQLVINSSHLATNIMMMAWSIMYHSWTTFVFLLWALVLWMFPNKRAFMLKCSPFIVFYGTVLLLVGYVYSIRLNEDELPTELFGVSMDEIGFPSPDVISSWHLIVKCAFMAMFWITMRQYMAEKHRNKQTSALRDMVAPLHVSVTAATAIHHDTPEIKSKFMKDVGKVVKKLLTKFWIIVVAIMLFTSGITGERMTVFRIMYMTLFLIFVISFQISWAGWRKMMFSFWITVIAYSVVMLILVYTYQFPNFPKYWSYLHIDDDLQQDIGLEVYETKDLFVRLLTPTFFVIITVIQIHYFHHDFLEITNIERITVGTVSQRGSLGRSSIIPQIATLDALLAEGEERSPRYTLRQLKQMSKLERAEFYRRTFEELKNFYSNIWLFFEIHIQKIIFTSMMILCLNDVCAINLIFVIAIVVIINFKKSIQIIAINSMAVVIAILLVIKMLYQIQYIEHSSADVNCTIDASNDSSKTNYVTYNMAEWIGMRKAATGMLPDLLKGYIGIVTVTTVRAIIIVRQCFHRSSKGEPLDTPQVMFPKIKRADADKGISECLKFFFNYGFYKFGLECCLITIIALIGTRMDFYSVVYGIWLLILFAQSRRVTAIIWPFFHIFIIIIIPIQYAFAVAPPPWFCINYPWDHSEILKRLQAWMYLPDPGFPPNARNLMCDFLLLFMVTRQSLVFKIEARNIANGTEFVAGHNSSIFHESDKPNFVNPVKDYVSHIHCWLDIVKRGTMMSFLWITLSIMFLAGTKRTNLFSLGYLIGAFIFLWQGGDFYLRPPKVIIKWWNLLIGYNVIVIVLKAFLQGIGCVLIEQLEESACWLIQLLGISCLQDAPKSIIPVDPLTCYVSREDVGMVWDGLCFACLIIQKRLFKSYYFFHIVNETKAMSVLASRGAELMENIHRKRIEFQESMERAGLQKIKLKMDKIKADQQRIQGPSYREPTAHHVDSVYPRDRPLYRQRAPKTNREAVRSGDYYMFDDFDDEDDMTDLIPDFDAEFDADEQRRQPRHSRARRMTVSEDGTSAPATKESEDKTRETKDDERRTPGPSDADDIDDAADTAVDDKPKKKNVHFMTYCKFLLEFINSFMITATKYLNRFSRDYRYIRRVLAKEKHLLKNNPDFYTGARFGISQMWKPISMMKESSTVSKTPSSAKLDENEEPELSEIDQPPIIQLIASIWFGVLAHSTFVCYFMIFLHQIKNASVLSTPLPLMVFFWGSLTIPRPSKTFWVTIIAYTEAIVIVKCIYQLELVGWNPIITSKNPLDTSRIIGVERKLDYALWDLLLLLVIFFHRFMLKSMGQWTTAYTVRKINPTQPVIGSSSENNSQDELARFRWQNEQQNKRSSSLHELEEKASTSHDPKLDTSENDEEETVEEDPDNEDEENNENHIKTKVMDINVCTEPLPSAFKLALTKYLEPTKTFFAYILNQDGKEKTNVYAYMFLCDFFNFLLVIFGFPSFGPQQSDDGVANYLEENRVPMTFLMMLLLQFALIVIDRALYLKKSISGKLIFHYCLVFGVHVWMFFILPGVTERQFVNNVLPQIWYMMKCFYLLLAAYQLRLGYPTRILGNFLCKNYSIINYGLFKVFMMVPFLFELRAVMDWIWTDTSMTIMDWFKMEDIFANIYQIKCMRGVESDYPQPRGVKKQQSSKYLVGGGLLFLIIGLIWFPLLFFALGRTAGISNIPYEVSLKIRIGSHEPIYIMSARDDSISPYTKADFSTMKSHYSDRAAVSFLENYGYTDVATVELSGSSQKLWAITPPDKEKLRQDLLSNETMFIMIEWSVSRKTDVKELSDTSNDQRAIELKPYVSNEFNPIRKSLADILASDAENSNKSVVLNNAFPKFIKITSRKITVSRPLMYSLKVPETYYHDNDTVDTHRAFLYRNITLKLVSDGAQHWWVINENCDDDIYKYILEPLPKTDCQYMVMFLFNDKILPAGWSFISGFGILGLYTTAVILVSQIMRRSFSEMAPKIMFDDMPYVDRVLRLCLDVYLVRESKELCLEEDLFAKLIFLYRSPETLIRWTRPPEPTDFENDDEDNDDDDDDDGDVNVPEMKG</sequence>
<dbReference type="Proteomes" id="UP001168990">
    <property type="component" value="Unassembled WGS sequence"/>
</dbReference>
<keyword evidence="5 11" id="KW-0812">Transmembrane</keyword>
<feature type="compositionally biased region" description="Polar residues" evidence="10">
    <location>
        <begin position="1513"/>
        <end position="1523"/>
    </location>
</feature>
<evidence type="ECO:0000256" key="10">
    <source>
        <dbReference type="SAM" id="MobiDB-lite"/>
    </source>
</evidence>
<feature type="transmembrane region" description="Helical" evidence="11">
    <location>
        <begin position="1128"/>
        <end position="1145"/>
    </location>
</feature>
<dbReference type="InterPro" id="IPR027272">
    <property type="entry name" value="Piezo"/>
</dbReference>
<feature type="transmembrane region" description="Helical" evidence="11">
    <location>
        <begin position="955"/>
        <end position="971"/>
    </location>
</feature>
<evidence type="ECO:0000256" key="7">
    <source>
        <dbReference type="ARBA" id="ARBA00023065"/>
    </source>
</evidence>
<comment type="subcellular location">
    <subcellularLocation>
        <location evidence="1">Cell membrane</location>
        <topology evidence="1">Multi-pass membrane protein</topology>
    </subcellularLocation>
</comment>
<protein>
    <recommendedName>
        <fullName evidence="19">Piezo-type mechanosensitive ion channel component</fullName>
    </recommendedName>
</protein>
<dbReference type="InterPro" id="IPR031334">
    <property type="entry name" value="Piezo_cap_dom"/>
</dbReference>
<feature type="transmembrane region" description="Helical" evidence="11">
    <location>
        <begin position="572"/>
        <end position="593"/>
    </location>
</feature>
<comment type="caution">
    <text evidence="17">The sequence shown here is derived from an EMBL/GenBank/DDBJ whole genome shotgun (WGS) entry which is preliminary data.</text>
</comment>
<feature type="transmembrane region" description="Helical" evidence="11">
    <location>
        <begin position="2019"/>
        <end position="2042"/>
    </location>
</feature>
<keyword evidence="4" id="KW-1003">Cell membrane</keyword>
<evidence type="ECO:0000256" key="8">
    <source>
        <dbReference type="ARBA" id="ARBA00023136"/>
    </source>
</evidence>
<feature type="transmembrane region" description="Helical" evidence="11">
    <location>
        <begin position="225"/>
        <end position="247"/>
    </location>
</feature>
<evidence type="ECO:0000256" key="11">
    <source>
        <dbReference type="SAM" id="Phobius"/>
    </source>
</evidence>
<feature type="transmembrane region" description="Helical" evidence="11">
    <location>
        <begin position="1648"/>
        <end position="1666"/>
    </location>
</feature>
<evidence type="ECO:0000256" key="9">
    <source>
        <dbReference type="ARBA" id="ARBA00023303"/>
    </source>
</evidence>
<keyword evidence="3" id="KW-0813">Transport</keyword>
<gene>
    <name evidence="17" type="ORF">PV328_010300</name>
</gene>
<dbReference type="PANTHER" id="PTHR47049:SF2">
    <property type="entry name" value="PIEZO-TYPE MECHANOSENSITIVE ION CHANNEL HOMOLOG"/>
    <property type="match status" value="1"/>
</dbReference>
<name>A0AA39EXP2_9HYME</name>
<evidence type="ECO:0000256" key="2">
    <source>
        <dbReference type="ARBA" id="ARBA00007821"/>
    </source>
</evidence>
<evidence type="ECO:0000256" key="6">
    <source>
        <dbReference type="ARBA" id="ARBA00022989"/>
    </source>
</evidence>
<feature type="transmembrane region" description="Helical" evidence="11">
    <location>
        <begin position="1157"/>
        <end position="1176"/>
    </location>
</feature>
<reference evidence="17" key="1">
    <citation type="journal article" date="2023" name="bioRxiv">
        <title>Scaffold-level genome assemblies of two parasitoid biocontrol wasps reveal the parthenogenesis mechanism and an associated novel virus.</title>
        <authorList>
            <person name="Inwood S."/>
            <person name="Skelly J."/>
            <person name="Guhlin J."/>
            <person name="Harrop T."/>
            <person name="Goldson S."/>
            <person name="Dearden P."/>
        </authorList>
    </citation>
    <scope>NUCLEOTIDE SEQUENCE</scope>
    <source>
        <strain evidence="17">Irish</strain>
        <tissue evidence="17">Whole body</tissue>
    </source>
</reference>
<comment type="similarity">
    <text evidence="2">Belongs to the PIEZO (TC 1.A.75) family.</text>
</comment>
<feature type="transmembrane region" description="Helical" evidence="11">
    <location>
        <begin position="652"/>
        <end position="673"/>
    </location>
</feature>
<evidence type="ECO:0000256" key="5">
    <source>
        <dbReference type="ARBA" id="ARBA00022692"/>
    </source>
</evidence>
<feature type="compositionally biased region" description="Acidic residues" evidence="10">
    <location>
        <begin position="1735"/>
        <end position="1754"/>
    </location>
</feature>
<evidence type="ECO:0000256" key="4">
    <source>
        <dbReference type="ARBA" id="ARBA00022475"/>
    </source>
</evidence>
<accession>A0AA39EXP2</accession>
<evidence type="ECO:0008006" key="19">
    <source>
        <dbReference type="Google" id="ProtNLM"/>
    </source>
</evidence>
<feature type="transmembrane region" description="Helical" evidence="11">
    <location>
        <begin position="296"/>
        <end position="315"/>
    </location>
</feature>
<feature type="transmembrane region" description="Helical" evidence="11">
    <location>
        <begin position="1910"/>
        <end position="1927"/>
    </location>
</feature>
<feature type="transmembrane region" description="Helical" evidence="11">
    <location>
        <begin position="1599"/>
        <end position="1619"/>
    </location>
</feature>
<dbReference type="PROSITE" id="PS00018">
    <property type="entry name" value="EF_HAND_1"/>
    <property type="match status" value="1"/>
</dbReference>
<dbReference type="GO" id="GO:0008381">
    <property type="term" value="F:mechanosensitive monoatomic ion channel activity"/>
    <property type="evidence" value="ECO:0007669"/>
    <property type="project" value="InterPro"/>
</dbReference>
<feature type="transmembrane region" description="Helical" evidence="11">
    <location>
        <begin position="428"/>
        <end position="446"/>
    </location>
</feature>
<evidence type="ECO:0000259" key="12">
    <source>
        <dbReference type="Pfam" id="PF12166"/>
    </source>
</evidence>
<dbReference type="GO" id="GO:0005886">
    <property type="term" value="C:plasma membrane"/>
    <property type="evidence" value="ECO:0007669"/>
    <property type="project" value="UniProtKB-SubCell"/>
</dbReference>
<feature type="transmembrane region" description="Helical" evidence="11">
    <location>
        <begin position="2303"/>
        <end position="2325"/>
    </location>
</feature>
<feature type="transmembrane region" description="Helical" evidence="11">
    <location>
        <begin position="765"/>
        <end position="793"/>
    </location>
</feature>
<dbReference type="Pfam" id="PF15917">
    <property type="entry name" value="Piezo_TM25-28"/>
    <property type="match status" value="1"/>
</dbReference>
<evidence type="ECO:0000259" key="16">
    <source>
        <dbReference type="Pfam" id="PF24874"/>
    </source>
</evidence>
<feature type="transmembrane region" description="Helical" evidence="11">
    <location>
        <begin position="1101"/>
        <end position="1121"/>
    </location>
</feature>
<evidence type="ECO:0000259" key="15">
    <source>
        <dbReference type="Pfam" id="PF24871"/>
    </source>
</evidence>
<keyword evidence="9" id="KW-0407">Ion channel</keyword>
<dbReference type="InterPro" id="IPR056769">
    <property type="entry name" value="Piezo_TM1-24"/>
</dbReference>
<evidence type="ECO:0000313" key="18">
    <source>
        <dbReference type="Proteomes" id="UP001168990"/>
    </source>
</evidence>
<feature type="transmembrane region" description="Helical" evidence="11">
    <location>
        <begin position="1545"/>
        <end position="1567"/>
    </location>
</feature>
<feature type="domain" description="Piezo non-specific cation channel cap" evidence="12">
    <location>
        <begin position="2078"/>
        <end position="2392"/>
    </location>
</feature>
<feature type="transmembrane region" description="Helical" evidence="11">
    <location>
        <begin position="58"/>
        <end position="83"/>
    </location>
</feature>
<dbReference type="PANTHER" id="PTHR47049">
    <property type="entry name" value="PIEZO-TYPE MECHANOSENSITIVE ION CHANNEL HOMOLOG"/>
    <property type="match status" value="1"/>
</dbReference>
<dbReference type="Pfam" id="PF23188">
    <property type="entry name" value="THU_Piezo1"/>
    <property type="match status" value="1"/>
</dbReference>
<feature type="transmembrane region" description="Helical" evidence="11">
    <location>
        <begin position="1806"/>
        <end position="1828"/>
    </location>
</feature>
<feature type="domain" description="Piezo TM25-28" evidence="13">
    <location>
        <begin position="1084"/>
        <end position="1359"/>
    </location>
</feature>
<dbReference type="Pfam" id="PF24871">
    <property type="entry name" value="Piezo_TM1-24"/>
    <property type="match status" value="1"/>
</dbReference>
<feature type="transmembrane region" description="Helical" evidence="11">
    <location>
        <begin position="13"/>
        <end position="37"/>
    </location>
</feature>